<dbReference type="SUPFAM" id="SSF53218">
    <property type="entry name" value="Molybdenum cofactor biosynthesis proteins"/>
    <property type="match status" value="1"/>
</dbReference>
<dbReference type="EMBL" id="SORI01000011">
    <property type="protein sequence ID" value="TDY59733.1"/>
    <property type="molecule type" value="Genomic_DNA"/>
</dbReference>
<dbReference type="InterPro" id="IPR001453">
    <property type="entry name" value="MoaB/Mog_dom"/>
</dbReference>
<dbReference type="Gene3D" id="3.40.980.10">
    <property type="entry name" value="MoaB/Mog-like domain"/>
    <property type="match status" value="1"/>
</dbReference>
<evidence type="ECO:0000259" key="2">
    <source>
        <dbReference type="SMART" id="SM00852"/>
    </source>
</evidence>
<dbReference type="AlphaFoldDB" id="A0A4R8M3F7"/>
<dbReference type="HAMAP" id="MF_00226_B">
    <property type="entry name" value="CinA_B"/>
    <property type="match status" value="1"/>
</dbReference>
<dbReference type="InterPro" id="IPR036425">
    <property type="entry name" value="MoaB/Mog-like_dom_sf"/>
</dbReference>
<dbReference type="Pfam" id="PF02464">
    <property type="entry name" value="CinA"/>
    <property type="match status" value="1"/>
</dbReference>
<dbReference type="NCBIfam" id="TIGR00199">
    <property type="entry name" value="PncC_domain"/>
    <property type="match status" value="1"/>
</dbReference>
<dbReference type="PANTHER" id="PTHR13939:SF0">
    <property type="entry name" value="NMN AMIDOHYDROLASE-LIKE PROTEIN YFAY"/>
    <property type="match status" value="1"/>
</dbReference>
<evidence type="ECO:0000256" key="1">
    <source>
        <dbReference type="HAMAP-Rule" id="MF_00226"/>
    </source>
</evidence>
<keyword evidence="4" id="KW-1185">Reference proteome</keyword>
<dbReference type="Pfam" id="PF00994">
    <property type="entry name" value="MoCF_biosynth"/>
    <property type="match status" value="1"/>
</dbReference>
<sequence length="404" mass="42748">MKHAVLIALGDELLSGIRREGNCSWLAGRLTRAGWRVDCMEILPDGKDSLPKYLENRVGTTDLLVLSGGLGPTHDDCTREALSSFLKVPLETADEAYDKVIARYPAEMRHLLEKCRDTQGTVPRGTRAVHNPEGSALGIAFEFSGTKVFAFPGVPSEYRAMAEQELASEISPLTNGTASVLVAGWPESLLKDRIAPVISRQELHISILPSPGLVEIFLRGNPADVVRGEDDIRLLVPGDCLPSGARSLEEAVIKGAAQRGLTSACAESCTGGLVGAALTTVPGSSAVFFGSAVCYSNSAKKSILSVSESTLNHFGAVSSQCAAEMAEGALRIFGTDLAVSVTGIAGPEGGSAGKPVGTVWFGIAGKGRTEAVKRLFHGDRDGIRNRASMFALLCLWRKVSEPEK</sequence>
<accession>A0A4R8M3F7</accession>
<dbReference type="InterPro" id="IPR008135">
    <property type="entry name" value="Competence-induced_CinA"/>
</dbReference>
<dbReference type="RefSeq" id="WP_133957883.1">
    <property type="nucleotide sequence ID" value="NZ_SORI01000011.1"/>
</dbReference>
<dbReference type="SUPFAM" id="SSF142433">
    <property type="entry name" value="CinA-like"/>
    <property type="match status" value="1"/>
</dbReference>
<dbReference type="Proteomes" id="UP000295066">
    <property type="component" value="Unassembled WGS sequence"/>
</dbReference>
<name>A0A4R8M3F7_9BACT</name>
<proteinExistence type="inferred from homology"/>
<dbReference type="InterPro" id="IPR008136">
    <property type="entry name" value="CinA_C"/>
</dbReference>
<reference evidence="3 4" key="1">
    <citation type="submission" date="2019-03" db="EMBL/GenBank/DDBJ databases">
        <title>Genomic Encyclopedia of Type Strains, Phase IV (KMG-IV): sequencing the most valuable type-strain genomes for metagenomic binning, comparative biology and taxonomic classification.</title>
        <authorList>
            <person name="Goeker M."/>
        </authorList>
    </citation>
    <scope>NUCLEOTIDE SEQUENCE [LARGE SCALE GENOMIC DNA]</scope>
    <source>
        <strain evidence="3 4">DSM 25964</strain>
    </source>
</reference>
<evidence type="ECO:0000313" key="4">
    <source>
        <dbReference type="Proteomes" id="UP000295066"/>
    </source>
</evidence>
<gene>
    <name evidence="3" type="ORF">C8D99_11167</name>
</gene>
<dbReference type="PIRSF" id="PIRSF006728">
    <property type="entry name" value="CinA"/>
    <property type="match status" value="1"/>
</dbReference>
<comment type="caution">
    <text evidence="3">The sequence shown here is derived from an EMBL/GenBank/DDBJ whole genome shotgun (WGS) entry which is preliminary data.</text>
</comment>
<dbReference type="Gene3D" id="3.90.950.20">
    <property type="entry name" value="CinA-like"/>
    <property type="match status" value="1"/>
</dbReference>
<dbReference type="OrthoDB" id="9801454at2"/>
<evidence type="ECO:0000313" key="3">
    <source>
        <dbReference type="EMBL" id="TDY59733.1"/>
    </source>
</evidence>
<dbReference type="PANTHER" id="PTHR13939">
    <property type="entry name" value="NICOTINAMIDE-NUCLEOTIDE AMIDOHYDROLASE PNCC"/>
    <property type="match status" value="1"/>
</dbReference>
<dbReference type="InterPro" id="IPR036653">
    <property type="entry name" value="CinA-like_C"/>
</dbReference>
<organism evidence="3 4">
    <name type="scientific">Aminivibrio pyruvatiphilus</name>
    <dbReference type="NCBI Taxonomy" id="1005740"/>
    <lineage>
        <taxon>Bacteria</taxon>
        <taxon>Thermotogati</taxon>
        <taxon>Synergistota</taxon>
        <taxon>Synergistia</taxon>
        <taxon>Synergistales</taxon>
        <taxon>Aminobacteriaceae</taxon>
        <taxon>Aminivibrio</taxon>
    </lineage>
</organism>
<dbReference type="InterPro" id="IPR050101">
    <property type="entry name" value="CinA"/>
</dbReference>
<comment type="similarity">
    <text evidence="1">Belongs to the CinA family.</text>
</comment>
<protein>
    <recommendedName>
        <fullName evidence="1">CinA-like protein</fullName>
    </recommendedName>
</protein>
<dbReference type="SMART" id="SM00852">
    <property type="entry name" value="MoCF_biosynth"/>
    <property type="match status" value="1"/>
</dbReference>
<feature type="domain" description="MoaB/Mog" evidence="2">
    <location>
        <begin position="5"/>
        <end position="173"/>
    </location>
</feature>